<protein>
    <submittedName>
        <fullName evidence="2">Uncharacterized protein</fullName>
    </submittedName>
</protein>
<evidence type="ECO:0000256" key="1">
    <source>
        <dbReference type="SAM" id="MobiDB-lite"/>
    </source>
</evidence>
<organism evidence="2 3">
    <name type="scientific">Cephalotrichum gorgonifer</name>
    <dbReference type="NCBI Taxonomy" id="2041049"/>
    <lineage>
        <taxon>Eukaryota</taxon>
        <taxon>Fungi</taxon>
        <taxon>Dikarya</taxon>
        <taxon>Ascomycota</taxon>
        <taxon>Pezizomycotina</taxon>
        <taxon>Sordariomycetes</taxon>
        <taxon>Hypocreomycetidae</taxon>
        <taxon>Microascales</taxon>
        <taxon>Microascaceae</taxon>
        <taxon>Cephalotrichum</taxon>
    </lineage>
</organism>
<proteinExistence type="predicted"/>
<accession>A0AAE8MUN2</accession>
<dbReference type="Proteomes" id="UP001187682">
    <property type="component" value="Unassembled WGS sequence"/>
</dbReference>
<gene>
    <name evidence="2" type="ORF">DNG_02567</name>
</gene>
<feature type="region of interest" description="Disordered" evidence="1">
    <location>
        <begin position="340"/>
        <end position="366"/>
    </location>
</feature>
<dbReference type="AlphaFoldDB" id="A0AAE8MUN2"/>
<sequence>MAGDAMILVDTPTTPTSTAAKLTVIITTSITPSAPSTELLSAILESFGIHCNELLGCNVTVVFDSYDKVVPRAQLKKGRVTAEQARDFSLYKENVKKLILEHYYGGEEATFSQTDAEAEYGCPFHEYSVPYTIMQSHDKKVTFIEPSIRLGFGLAVRSALRIIDTPYVWVQQHDWALVSDFPIRPLLKVMEDSETGPVPVKYVCLPAVRMLSYDESPFVQYYPALRALTSSLKRDFSPDPVAAPGDEKIPLTPLFFWHDKPHVASTAHYLSRIFPSRIAMLRGDFIEDKIGQRARDQMKEGHWEKWATWLYCPGGGKQVCLKHLHGRTFRGADEEAKRAAMHRKRNLEKREEVETSDVSESVSEDN</sequence>
<evidence type="ECO:0000313" key="3">
    <source>
        <dbReference type="Proteomes" id="UP001187682"/>
    </source>
</evidence>
<name>A0AAE8MUN2_9PEZI</name>
<keyword evidence="3" id="KW-1185">Reference proteome</keyword>
<dbReference type="EMBL" id="ONZQ02000003">
    <property type="protein sequence ID" value="SPN99716.1"/>
    <property type="molecule type" value="Genomic_DNA"/>
</dbReference>
<evidence type="ECO:0000313" key="2">
    <source>
        <dbReference type="EMBL" id="SPN99716.1"/>
    </source>
</evidence>
<feature type="compositionally biased region" description="Acidic residues" evidence="1">
    <location>
        <begin position="354"/>
        <end position="366"/>
    </location>
</feature>
<comment type="caution">
    <text evidence="2">The sequence shown here is derived from an EMBL/GenBank/DDBJ whole genome shotgun (WGS) entry which is preliminary data.</text>
</comment>
<reference evidence="2" key="1">
    <citation type="submission" date="2018-03" db="EMBL/GenBank/DDBJ databases">
        <authorList>
            <person name="Guldener U."/>
        </authorList>
    </citation>
    <scope>NUCLEOTIDE SEQUENCE</scope>
</reference>